<feature type="signal peptide" evidence="9">
    <location>
        <begin position="1"/>
        <end position="18"/>
    </location>
</feature>
<dbReference type="Proteomes" id="UP000054321">
    <property type="component" value="Unassembled WGS sequence"/>
</dbReference>
<keyword evidence="12" id="KW-1185">Reference proteome</keyword>
<sequence>MLSSIFKIITLGVAVTQAAPAAVSGSAPDGNSRFSAQAVHNPNYVRNGTAAMLKAYAKYNLKPTREMPKAFTESLSKRQDGSVTAVPSDGVEYLVPVTIGGEPLNLDFDTGSSDLWVFSSLLPSSDLTGHEYYTSSASKTYKALSGYTWSISYGDGSSASGVVGTDTVTVGGTTVTTQAIELANQISSEFQQDAADGLLGLAFSSINTVTPVQQQTFFDNAQSGLESPLFAAYLPFNADGAYDFGFTDSSKYTGSIEYASVDDSNGFWEYSSPSYKVGSTTYSQSGFTAISDTGTTLILMGDTAVTNYYAKVSGASYDSSQGGYTFPCSATLPTLSFLIGTTYYATIPASLMNFGVATGSTCFGSLQSVGSGSQNIYGDVFFNAYYGVFDASGPQFGFAPAVPAGSSAPTTSSSTATPSSTSTTSLTTSTSLTTTTSPITTASPTTTASTTTTASPTTTTSTPTPTTTTGALSGKGYFMAISDGSQQGCLISKMTWYDSGSGTASCATYTATPNASGFTLQSSKGSCGVYRSEFTCGDGVSSTFTETNGYLAYKGTTTFYASGFPGFEEQEAVYTTPDNVEVSFLWQAQ</sequence>
<feature type="active site" evidence="5">
    <location>
        <position position="109"/>
    </location>
</feature>
<dbReference type="InterPro" id="IPR021109">
    <property type="entry name" value="Peptidase_aspartic_dom_sf"/>
</dbReference>
<dbReference type="GO" id="GO:0006508">
    <property type="term" value="P:proteolysis"/>
    <property type="evidence" value="ECO:0007669"/>
    <property type="project" value="UniProtKB-KW"/>
</dbReference>
<dbReference type="HOGENOM" id="CLU_013253_0_2_1"/>
<feature type="domain" description="Peptidase A1" evidence="10">
    <location>
        <begin position="93"/>
        <end position="399"/>
    </location>
</feature>
<name>A0A0C3H5D6_OIDMZ</name>
<evidence type="ECO:0000256" key="6">
    <source>
        <dbReference type="PIRSR" id="PIRSR601461-2"/>
    </source>
</evidence>
<evidence type="ECO:0000259" key="10">
    <source>
        <dbReference type="PROSITE" id="PS51767"/>
    </source>
</evidence>
<accession>A0A0C3H5D6</accession>
<gene>
    <name evidence="11" type="ORF">OIDMADRAFT_177634</name>
</gene>
<dbReference type="SUPFAM" id="SSF50630">
    <property type="entry name" value="Acid proteases"/>
    <property type="match status" value="1"/>
</dbReference>
<dbReference type="EMBL" id="KN832873">
    <property type="protein sequence ID" value="KIN03396.1"/>
    <property type="molecule type" value="Genomic_DNA"/>
</dbReference>
<comment type="similarity">
    <text evidence="1 7">Belongs to the peptidase A1 family.</text>
</comment>
<dbReference type="InterPro" id="IPR057328">
    <property type="entry name" value="RNaseT2L_C"/>
</dbReference>
<evidence type="ECO:0000256" key="7">
    <source>
        <dbReference type="RuleBase" id="RU000454"/>
    </source>
</evidence>
<keyword evidence="9" id="KW-0732">Signal</keyword>
<dbReference type="InterPro" id="IPR034163">
    <property type="entry name" value="Aspergillopepsin-like_cat_dom"/>
</dbReference>
<proteinExistence type="inferred from homology"/>
<evidence type="ECO:0000313" key="11">
    <source>
        <dbReference type="EMBL" id="KIN03396.1"/>
    </source>
</evidence>
<evidence type="ECO:0000256" key="2">
    <source>
        <dbReference type="ARBA" id="ARBA00022670"/>
    </source>
</evidence>
<dbReference type="OrthoDB" id="2747330at2759"/>
<organism evidence="11 12">
    <name type="scientific">Oidiodendron maius (strain Zn)</name>
    <dbReference type="NCBI Taxonomy" id="913774"/>
    <lineage>
        <taxon>Eukaryota</taxon>
        <taxon>Fungi</taxon>
        <taxon>Dikarya</taxon>
        <taxon>Ascomycota</taxon>
        <taxon>Pezizomycotina</taxon>
        <taxon>Leotiomycetes</taxon>
        <taxon>Leotiomycetes incertae sedis</taxon>
        <taxon>Myxotrichaceae</taxon>
        <taxon>Oidiodendron</taxon>
    </lineage>
</organism>
<protein>
    <recommendedName>
        <fullName evidence="10">Peptidase A1 domain-containing protein</fullName>
    </recommendedName>
</protein>
<reference evidence="12" key="2">
    <citation type="submission" date="2015-01" db="EMBL/GenBank/DDBJ databases">
        <title>Evolutionary Origins and Diversification of the Mycorrhizal Mutualists.</title>
        <authorList>
            <consortium name="DOE Joint Genome Institute"/>
            <consortium name="Mycorrhizal Genomics Consortium"/>
            <person name="Kohler A."/>
            <person name="Kuo A."/>
            <person name="Nagy L.G."/>
            <person name="Floudas D."/>
            <person name="Copeland A."/>
            <person name="Barry K.W."/>
            <person name="Cichocki N."/>
            <person name="Veneault-Fourrey C."/>
            <person name="LaButti K."/>
            <person name="Lindquist E.A."/>
            <person name="Lipzen A."/>
            <person name="Lundell T."/>
            <person name="Morin E."/>
            <person name="Murat C."/>
            <person name="Riley R."/>
            <person name="Ohm R."/>
            <person name="Sun H."/>
            <person name="Tunlid A."/>
            <person name="Henrissat B."/>
            <person name="Grigoriev I.V."/>
            <person name="Hibbett D.S."/>
            <person name="Martin F."/>
        </authorList>
    </citation>
    <scope>NUCLEOTIDE SEQUENCE [LARGE SCALE GENOMIC DNA]</scope>
    <source>
        <strain evidence="12">Zn</strain>
    </source>
</reference>
<feature type="active site" evidence="5">
    <location>
        <position position="292"/>
    </location>
</feature>
<feature type="disulfide bond" evidence="6">
    <location>
        <begin position="328"/>
        <end position="362"/>
    </location>
</feature>
<keyword evidence="6" id="KW-1015">Disulfide bond</keyword>
<dbReference type="InterPro" id="IPR001461">
    <property type="entry name" value="Aspartic_peptidase_A1"/>
</dbReference>
<dbReference type="PROSITE" id="PS00141">
    <property type="entry name" value="ASP_PROTEASE"/>
    <property type="match status" value="2"/>
</dbReference>
<dbReference type="FunFam" id="2.40.70.10:FF:000026">
    <property type="entry name" value="Endothiapepsin"/>
    <property type="match status" value="1"/>
</dbReference>
<reference evidence="11 12" key="1">
    <citation type="submission" date="2014-04" db="EMBL/GenBank/DDBJ databases">
        <authorList>
            <consortium name="DOE Joint Genome Institute"/>
            <person name="Kuo A."/>
            <person name="Martino E."/>
            <person name="Perotto S."/>
            <person name="Kohler A."/>
            <person name="Nagy L.G."/>
            <person name="Floudas D."/>
            <person name="Copeland A."/>
            <person name="Barry K.W."/>
            <person name="Cichocki N."/>
            <person name="Veneault-Fourrey C."/>
            <person name="LaButti K."/>
            <person name="Lindquist E.A."/>
            <person name="Lipzen A."/>
            <person name="Lundell T."/>
            <person name="Morin E."/>
            <person name="Murat C."/>
            <person name="Sun H."/>
            <person name="Tunlid A."/>
            <person name="Henrissat B."/>
            <person name="Grigoriev I.V."/>
            <person name="Hibbett D.S."/>
            <person name="Martin F."/>
            <person name="Nordberg H.P."/>
            <person name="Cantor M.N."/>
            <person name="Hua S.X."/>
        </authorList>
    </citation>
    <scope>NUCLEOTIDE SEQUENCE [LARGE SCALE GENOMIC DNA]</scope>
    <source>
        <strain evidence="11 12">Zn</strain>
    </source>
</reference>
<dbReference type="GO" id="GO:0004190">
    <property type="term" value="F:aspartic-type endopeptidase activity"/>
    <property type="evidence" value="ECO:0007669"/>
    <property type="project" value="UniProtKB-KW"/>
</dbReference>
<evidence type="ECO:0000256" key="4">
    <source>
        <dbReference type="ARBA" id="ARBA00022801"/>
    </source>
</evidence>
<evidence type="ECO:0000256" key="9">
    <source>
        <dbReference type="SAM" id="SignalP"/>
    </source>
</evidence>
<dbReference type="InterPro" id="IPR033121">
    <property type="entry name" value="PEPTIDASE_A1"/>
</dbReference>
<dbReference type="PANTHER" id="PTHR47966:SF2">
    <property type="entry name" value="ASPERGILLOPEPSIN-1-RELATED"/>
    <property type="match status" value="1"/>
</dbReference>
<dbReference type="AlphaFoldDB" id="A0A0C3H5D6"/>
<dbReference type="Gene3D" id="2.40.70.10">
    <property type="entry name" value="Acid Proteases"/>
    <property type="match status" value="2"/>
</dbReference>
<evidence type="ECO:0000256" key="5">
    <source>
        <dbReference type="PIRSR" id="PIRSR601461-1"/>
    </source>
</evidence>
<feature type="region of interest" description="Disordered" evidence="8">
    <location>
        <begin position="407"/>
        <end position="468"/>
    </location>
</feature>
<dbReference type="PROSITE" id="PS51767">
    <property type="entry name" value="PEPTIDASE_A1"/>
    <property type="match status" value="1"/>
</dbReference>
<feature type="chain" id="PRO_5002164885" description="Peptidase A1 domain-containing protein" evidence="9">
    <location>
        <begin position="19"/>
        <end position="589"/>
    </location>
</feature>
<dbReference type="Pfam" id="PF00026">
    <property type="entry name" value="Asp"/>
    <property type="match status" value="1"/>
</dbReference>
<evidence type="ECO:0000256" key="1">
    <source>
        <dbReference type="ARBA" id="ARBA00007447"/>
    </source>
</evidence>
<evidence type="ECO:0000256" key="3">
    <source>
        <dbReference type="ARBA" id="ARBA00022750"/>
    </source>
</evidence>
<dbReference type="STRING" id="913774.A0A0C3H5D6"/>
<dbReference type="InParanoid" id="A0A0C3H5D6"/>
<dbReference type="Pfam" id="PF25488">
    <property type="entry name" value="RNaseT2L_C"/>
    <property type="match status" value="1"/>
</dbReference>
<evidence type="ECO:0000313" key="12">
    <source>
        <dbReference type="Proteomes" id="UP000054321"/>
    </source>
</evidence>
<evidence type="ECO:0000256" key="8">
    <source>
        <dbReference type="SAM" id="MobiDB-lite"/>
    </source>
</evidence>
<dbReference type="CDD" id="cd06097">
    <property type="entry name" value="Aspergillopepsin_like"/>
    <property type="match status" value="1"/>
</dbReference>
<dbReference type="PRINTS" id="PR00792">
    <property type="entry name" value="PEPSIN"/>
</dbReference>
<keyword evidence="2 7" id="KW-0645">Protease</keyword>
<keyword evidence="4 7" id="KW-0378">Hydrolase</keyword>
<dbReference type="PANTHER" id="PTHR47966">
    <property type="entry name" value="BETA-SITE APP-CLEAVING ENZYME, ISOFORM A-RELATED"/>
    <property type="match status" value="1"/>
</dbReference>
<keyword evidence="3 7" id="KW-0064">Aspartyl protease</keyword>
<dbReference type="InterPro" id="IPR001969">
    <property type="entry name" value="Aspartic_peptidase_AS"/>
</dbReference>